<evidence type="ECO:0000256" key="1">
    <source>
        <dbReference type="ARBA" id="ARBA00001412"/>
    </source>
</evidence>
<dbReference type="Proteomes" id="UP000738349">
    <property type="component" value="Unassembled WGS sequence"/>
</dbReference>
<protein>
    <recommendedName>
        <fullName evidence="3">beta-galactosidase</fullName>
        <ecNumber evidence="3">3.2.1.23</ecNumber>
    </recommendedName>
</protein>
<evidence type="ECO:0000256" key="9">
    <source>
        <dbReference type="SAM" id="SignalP"/>
    </source>
</evidence>
<dbReference type="SUPFAM" id="SSF117100">
    <property type="entry name" value="Beta-galactosidase LacA, domain 3"/>
    <property type="match status" value="1"/>
</dbReference>
<evidence type="ECO:0000256" key="5">
    <source>
        <dbReference type="ARBA" id="ARBA00022801"/>
    </source>
</evidence>
<dbReference type="Gene3D" id="2.102.20.10">
    <property type="entry name" value="Beta-galactosidase, domain 2"/>
    <property type="match status" value="1"/>
</dbReference>
<dbReference type="InterPro" id="IPR037110">
    <property type="entry name" value="Betagal_dom2_sf"/>
</dbReference>
<dbReference type="SUPFAM" id="SSF49785">
    <property type="entry name" value="Galactose-binding domain-like"/>
    <property type="match status" value="2"/>
</dbReference>
<keyword evidence="5 11" id="KW-0378">Hydrolase</keyword>
<sequence length="1022" mass="113592">MKISRFSLGLAGLASLAAPVLAQDSEWPVLDNGLNEVVQWDHHSYYVNGQRLFVFSGEFHPWRFPVPELWGDLLQKIKAAGFNTFSIYTSWGYHSASPDALDFTHGAHNLTSIFTLAKELGMYVIMRPGPYVNAETNAGGFPLWLTTGEYGDLRNDDNRYTAAWKPYWEEMSSIVKPHLITNGGNVLIYQIENELNGQWKNIAARTLNPTIANYMQLLEDSARDGGIDVPLAHNAPNMNGYSWSKDFSNATGNVDVVGLDSYPSCWSCNLSECTGTNGQYVAYKTVDYTKYFNVQSPRQPNFMPEFQGGSYNPWGGPQGGCPTDIGSEFANLFYRDLIAQRVTAISLYMMFGGTNWGHSACPVVATSYDYSSPVSENRALWDKYYETKLLVLFTRVAQDLTNTDRVGYGTNYTSNSAITAFELRNSETDAAFYVVRHYDSSSGTTEDFSLTVDTSEGQLTVPRFGNSIRIDGHEAKVLVTDFTFGNKKLLYSTAEVLSYTIIDGKEVLALWLPEGETGEFAIRSTSKNKVLRASSKKSVTVKNEKKGITVSYTQKSGTNIIKLNDGTRILLLDRKTAYRFWVPTLDNDPLVPADNTVFVQGPYLVRSAEYNKKKRVLALTGDEEEAQEITVFATEKLHSITWNGEKVPIKSRDGPKHVVKIKGPSNFELPALGPWEWADSLPEIAEDYEPTSDGWVVADNTKTPNPTKPAANNPVLYVDDYKVHYGNHIYRATFPSTDKPPTGVFLDLIGGFAFGYSVWLNSDYIGSYYGLSYLGTHSGTYSFKNATLKEDGDNVLVVLMDQSGHELRGSAIDPRGITNATLVGSGSDYEFTEWRIAGNAGLEDNIDPMRGPFNEGSLYAERVGMHLPGYPDDDWTELSSGTSNLIVPSAGVRAFRTVVPLDVPKGIDVSISFRLTSTSDGTFTPTKSTYTNRLRALLFVNGYQYGRFSPYIGHQIDFPVPPGVLDYHGDNSIVVTVWSQAAEGVEMNVDWELNYTHSTSFDMGFESSYLRPGWEKSRLNYA</sequence>
<dbReference type="Pfam" id="PF13364">
    <property type="entry name" value="BetaGal_ABD2"/>
    <property type="match status" value="2"/>
</dbReference>
<dbReference type="OrthoDB" id="1657402at2759"/>
<organism evidence="11 12">
    <name type="scientific">Dactylonectria macrodidyma</name>
    <dbReference type="NCBI Taxonomy" id="307937"/>
    <lineage>
        <taxon>Eukaryota</taxon>
        <taxon>Fungi</taxon>
        <taxon>Dikarya</taxon>
        <taxon>Ascomycota</taxon>
        <taxon>Pezizomycotina</taxon>
        <taxon>Sordariomycetes</taxon>
        <taxon>Hypocreomycetidae</taxon>
        <taxon>Hypocreales</taxon>
        <taxon>Nectriaceae</taxon>
        <taxon>Dactylonectria</taxon>
    </lineage>
</organism>
<comment type="catalytic activity">
    <reaction evidence="1">
        <text>Hydrolysis of terminal non-reducing beta-D-galactose residues in beta-D-galactosides.</text>
        <dbReference type="EC" id="3.2.1.23"/>
    </reaction>
</comment>
<dbReference type="Gene3D" id="2.60.390.10">
    <property type="entry name" value="Beta-galactosidase, domain 3"/>
    <property type="match status" value="1"/>
</dbReference>
<name>A0A9P9ISM6_9HYPO</name>
<feature type="signal peptide" evidence="9">
    <location>
        <begin position="1"/>
        <end position="22"/>
    </location>
</feature>
<dbReference type="GO" id="GO:0004565">
    <property type="term" value="F:beta-galactosidase activity"/>
    <property type="evidence" value="ECO:0007669"/>
    <property type="project" value="UniProtKB-EC"/>
</dbReference>
<evidence type="ECO:0000313" key="12">
    <source>
        <dbReference type="Proteomes" id="UP000738349"/>
    </source>
</evidence>
<dbReference type="PANTHER" id="PTHR23421">
    <property type="entry name" value="BETA-GALACTOSIDASE RELATED"/>
    <property type="match status" value="1"/>
</dbReference>
<dbReference type="InterPro" id="IPR017853">
    <property type="entry name" value="GH"/>
</dbReference>
<accession>A0A9P9ISM6</accession>
<reference evidence="11" key="1">
    <citation type="journal article" date="2021" name="Nat. Commun.">
        <title>Genetic determinants of endophytism in the Arabidopsis root mycobiome.</title>
        <authorList>
            <person name="Mesny F."/>
            <person name="Miyauchi S."/>
            <person name="Thiergart T."/>
            <person name="Pickel B."/>
            <person name="Atanasova L."/>
            <person name="Karlsson M."/>
            <person name="Huettel B."/>
            <person name="Barry K.W."/>
            <person name="Haridas S."/>
            <person name="Chen C."/>
            <person name="Bauer D."/>
            <person name="Andreopoulos W."/>
            <person name="Pangilinan J."/>
            <person name="LaButti K."/>
            <person name="Riley R."/>
            <person name="Lipzen A."/>
            <person name="Clum A."/>
            <person name="Drula E."/>
            <person name="Henrissat B."/>
            <person name="Kohler A."/>
            <person name="Grigoriev I.V."/>
            <person name="Martin F.M."/>
            <person name="Hacquard S."/>
        </authorList>
    </citation>
    <scope>NUCLEOTIDE SEQUENCE</scope>
    <source>
        <strain evidence="11">MPI-CAGE-AT-0147</strain>
    </source>
</reference>
<dbReference type="InterPro" id="IPR008979">
    <property type="entry name" value="Galactose-bd-like_sf"/>
</dbReference>
<dbReference type="Pfam" id="PF01301">
    <property type="entry name" value="Glyco_hydro_35"/>
    <property type="match status" value="1"/>
</dbReference>
<gene>
    <name evidence="11" type="ORF">EDB81DRAFT_950065</name>
</gene>
<evidence type="ECO:0000256" key="2">
    <source>
        <dbReference type="ARBA" id="ARBA00009809"/>
    </source>
</evidence>
<dbReference type="Pfam" id="PF13363">
    <property type="entry name" value="BetaGal_dom3"/>
    <property type="match status" value="1"/>
</dbReference>
<evidence type="ECO:0000313" key="11">
    <source>
        <dbReference type="EMBL" id="KAH7133803.1"/>
    </source>
</evidence>
<keyword evidence="7" id="KW-0326">Glycosidase</keyword>
<evidence type="ECO:0000256" key="3">
    <source>
        <dbReference type="ARBA" id="ARBA00012756"/>
    </source>
</evidence>
<dbReference type="FunFam" id="2.102.20.10:FF:000001">
    <property type="entry name" value="Beta-galactosidase A"/>
    <property type="match status" value="1"/>
</dbReference>
<dbReference type="AlphaFoldDB" id="A0A9P9ISM6"/>
<keyword evidence="4 9" id="KW-0732">Signal</keyword>
<dbReference type="SUPFAM" id="SSF51011">
    <property type="entry name" value="Glycosyl hydrolase domain"/>
    <property type="match status" value="1"/>
</dbReference>
<keyword evidence="6" id="KW-0325">Glycoprotein</keyword>
<dbReference type="Gene3D" id="3.20.20.80">
    <property type="entry name" value="Glycosidases"/>
    <property type="match status" value="1"/>
</dbReference>
<dbReference type="SMART" id="SM01029">
    <property type="entry name" value="BetaGal_dom2"/>
    <property type="match status" value="1"/>
</dbReference>
<dbReference type="InterPro" id="IPR018954">
    <property type="entry name" value="Betagal_dom2"/>
</dbReference>
<comment type="similarity">
    <text evidence="2 8">Belongs to the glycosyl hydrolase 35 family.</text>
</comment>
<comment type="caution">
    <text evidence="11">The sequence shown here is derived from an EMBL/GenBank/DDBJ whole genome shotgun (WGS) entry which is preliminary data.</text>
</comment>
<proteinExistence type="inferred from homology"/>
<evidence type="ECO:0000256" key="4">
    <source>
        <dbReference type="ARBA" id="ARBA00022729"/>
    </source>
</evidence>
<evidence type="ECO:0000256" key="8">
    <source>
        <dbReference type="RuleBase" id="RU003679"/>
    </source>
</evidence>
<dbReference type="FunFam" id="3.20.20.80:FF:000040">
    <property type="entry name" value="Beta-galactosidase A"/>
    <property type="match status" value="1"/>
</dbReference>
<dbReference type="InterPro" id="IPR031330">
    <property type="entry name" value="Gly_Hdrlase_35_cat"/>
</dbReference>
<evidence type="ECO:0000259" key="10">
    <source>
        <dbReference type="SMART" id="SM01029"/>
    </source>
</evidence>
<dbReference type="PRINTS" id="PR00742">
    <property type="entry name" value="GLHYDRLASE35"/>
</dbReference>
<dbReference type="InterPro" id="IPR025972">
    <property type="entry name" value="BetaGal_dom3"/>
</dbReference>
<keyword evidence="12" id="KW-1185">Reference proteome</keyword>
<dbReference type="GO" id="GO:0005975">
    <property type="term" value="P:carbohydrate metabolic process"/>
    <property type="evidence" value="ECO:0007669"/>
    <property type="project" value="InterPro"/>
</dbReference>
<dbReference type="Pfam" id="PF10435">
    <property type="entry name" value="BetaGal_dom2"/>
    <property type="match status" value="1"/>
</dbReference>
<dbReference type="SUPFAM" id="SSF51445">
    <property type="entry name" value="(Trans)glycosidases"/>
    <property type="match status" value="1"/>
</dbReference>
<dbReference type="EC" id="3.2.1.23" evidence="3"/>
<dbReference type="InterPro" id="IPR025300">
    <property type="entry name" value="BetaGal_jelly_roll_dom"/>
</dbReference>
<dbReference type="Gene3D" id="2.60.120.260">
    <property type="entry name" value="Galactose-binding domain-like"/>
    <property type="match status" value="2"/>
</dbReference>
<evidence type="ECO:0000256" key="6">
    <source>
        <dbReference type="ARBA" id="ARBA00023180"/>
    </source>
</evidence>
<feature type="chain" id="PRO_5040230798" description="beta-galactosidase" evidence="9">
    <location>
        <begin position="23"/>
        <end position="1022"/>
    </location>
</feature>
<evidence type="ECO:0000256" key="7">
    <source>
        <dbReference type="ARBA" id="ARBA00023295"/>
    </source>
</evidence>
<feature type="domain" description="Beta-galactosidase" evidence="10">
    <location>
        <begin position="399"/>
        <end position="580"/>
    </location>
</feature>
<dbReference type="EMBL" id="JAGMUV010000015">
    <property type="protein sequence ID" value="KAH7133803.1"/>
    <property type="molecule type" value="Genomic_DNA"/>
</dbReference>
<dbReference type="InterPro" id="IPR036833">
    <property type="entry name" value="BetaGal_dom3_sf"/>
</dbReference>
<dbReference type="InterPro" id="IPR001944">
    <property type="entry name" value="Glycoside_Hdrlase_35"/>
</dbReference>